<organism evidence="2 3">
    <name type="scientific">Angustibacter luteus</name>
    <dbReference type="NCBI Taxonomy" id="658456"/>
    <lineage>
        <taxon>Bacteria</taxon>
        <taxon>Bacillati</taxon>
        <taxon>Actinomycetota</taxon>
        <taxon>Actinomycetes</taxon>
        <taxon>Kineosporiales</taxon>
        <taxon>Kineosporiaceae</taxon>
    </lineage>
</organism>
<dbReference type="Gene3D" id="3.30.1230.10">
    <property type="entry name" value="YlxR-like"/>
    <property type="match status" value="1"/>
</dbReference>
<dbReference type="InterPro" id="IPR007393">
    <property type="entry name" value="YlxR_dom"/>
</dbReference>
<dbReference type="EMBL" id="JBHSRD010000008">
    <property type="protein sequence ID" value="MFC6009420.1"/>
    <property type="molecule type" value="Genomic_DNA"/>
</dbReference>
<name>A0ABW1JK50_9ACTN</name>
<evidence type="ECO:0000259" key="1">
    <source>
        <dbReference type="Pfam" id="PF04296"/>
    </source>
</evidence>
<dbReference type="PANTHER" id="PTHR34215">
    <property type="entry name" value="BLL0784 PROTEIN"/>
    <property type="match status" value="1"/>
</dbReference>
<reference evidence="3" key="1">
    <citation type="journal article" date="2019" name="Int. J. Syst. Evol. Microbiol.">
        <title>The Global Catalogue of Microorganisms (GCM) 10K type strain sequencing project: providing services to taxonomists for standard genome sequencing and annotation.</title>
        <authorList>
            <consortium name="The Broad Institute Genomics Platform"/>
            <consortium name="The Broad Institute Genome Sequencing Center for Infectious Disease"/>
            <person name="Wu L."/>
            <person name="Ma J."/>
        </authorList>
    </citation>
    <scope>NUCLEOTIDE SEQUENCE [LARGE SCALE GENOMIC DNA]</scope>
    <source>
        <strain evidence="3">KACC 14249</strain>
    </source>
</reference>
<dbReference type="SUPFAM" id="SSF64376">
    <property type="entry name" value="YlxR-like"/>
    <property type="match status" value="1"/>
</dbReference>
<dbReference type="RefSeq" id="WP_345717928.1">
    <property type="nucleotide sequence ID" value="NZ_BAABFP010000007.1"/>
</dbReference>
<dbReference type="PANTHER" id="PTHR34215:SF1">
    <property type="entry name" value="YLXR DOMAIN-CONTAINING PROTEIN"/>
    <property type="match status" value="1"/>
</dbReference>
<dbReference type="Pfam" id="PF04296">
    <property type="entry name" value="YlxR"/>
    <property type="match status" value="1"/>
</dbReference>
<evidence type="ECO:0000313" key="2">
    <source>
        <dbReference type="EMBL" id="MFC6009420.1"/>
    </source>
</evidence>
<dbReference type="Proteomes" id="UP001596189">
    <property type="component" value="Unassembled WGS sequence"/>
</dbReference>
<evidence type="ECO:0000313" key="3">
    <source>
        <dbReference type="Proteomes" id="UP001596189"/>
    </source>
</evidence>
<comment type="caution">
    <text evidence="2">The sequence shown here is derived from an EMBL/GenBank/DDBJ whole genome shotgun (WGS) entry which is preliminary data.</text>
</comment>
<accession>A0ABW1JK50</accession>
<sequence>MGCRQPGERSVLLRFAVAEVDGQQTVVHDPARTLPGRGAWLHPDEDCWQLALRRSAFGRALRSPARLDQVGISEVIAALSPEHD</sequence>
<gene>
    <name evidence="2" type="ORF">ACFQDO_19990</name>
</gene>
<protein>
    <submittedName>
        <fullName evidence="2">YlxR family protein</fullName>
    </submittedName>
</protein>
<dbReference type="InterPro" id="IPR037465">
    <property type="entry name" value="YlxR"/>
</dbReference>
<keyword evidence="3" id="KW-1185">Reference proteome</keyword>
<dbReference type="InterPro" id="IPR035931">
    <property type="entry name" value="YlxR-like_sf"/>
</dbReference>
<feature type="domain" description="YlxR" evidence="1">
    <location>
        <begin position="1"/>
        <end position="66"/>
    </location>
</feature>
<proteinExistence type="predicted"/>